<evidence type="ECO:0000259" key="6">
    <source>
        <dbReference type="Pfam" id="PF07980"/>
    </source>
</evidence>
<evidence type="ECO:0000256" key="4">
    <source>
        <dbReference type="ARBA" id="ARBA00023136"/>
    </source>
</evidence>
<evidence type="ECO:0000256" key="1">
    <source>
        <dbReference type="ARBA" id="ARBA00004442"/>
    </source>
</evidence>
<dbReference type="Proteomes" id="UP001549749">
    <property type="component" value="Unassembled WGS sequence"/>
</dbReference>
<dbReference type="RefSeq" id="WP_354658610.1">
    <property type="nucleotide sequence ID" value="NZ_JBEXAC010000001.1"/>
</dbReference>
<accession>A0ABV2SYW2</accession>
<comment type="subcellular location">
    <subcellularLocation>
        <location evidence="1">Cell outer membrane</location>
    </subcellularLocation>
</comment>
<comment type="caution">
    <text evidence="8">The sequence shown here is derived from an EMBL/GenBank/DDBJ whole genome shotgun (WGS) entry which is preliminary data.</text>
</comment>
<feature type="domain" description="RagB/SusD" evidence="6">
    <location>
        <begin position="295"/>
        <end position="569"/>
    </location>
</feature>
<proteinExistence type="inferred from homology"/>
<evidence type="ECO:0000256" key="3">
    <source>
        <dbReference type="ARBA" id="ARBA00022729"/>
    </source>
</evidence>
<keyword evidence="3" id="KW-0732">Signal</keyword>
<dbReference type="InterPro" id="IPR033985">
    <property type="entry name" value="SusD-like_N"/>
</dbReference>
<dbReference type="Gene3D" id="1.25.40.390">
    <property type="match status" value="1"/>
</dbReference>
<feature type="domain" description="SusD-like N-terminal" evidence="7">
    <location>
        <begin position="89"/>
        <end position="237"/>
    </location>
</feature>
<dbReference type="Pfam" id="PF14322">
    <property type="entry name" value="SusD-like_3"/>
    <property type="match status" value="1"/>
</dbReference>
<evidence type="ECO:0000313" key="9">
    <source>
        <dbReference type="Proteomes" id="UP001549749"/>
    </source>
</evidence>
<dbReference type="EMBL" id="JBEXAC010000001">
    <property type="protein sequence ID" value="MET6995963.1"/>
    <property type="molecule type" value="Genomic_DNA"/>
</dbReference>
<evidence type="ECO:0000256" key="5">
    <source>
        <dbReference type="ARBA" id="ARBA00023237"/>
    </source>
</evidence>
<gene>
    <name evidence="8" type="ORF">ABR189_01225</name>
</gene>
<evidence type="ECO:0000256" key="2">
    <source>
        <dbReference type="ARBA" id="ARBA00006275"/>
    </source>
</evidence>
<dbReference type="SUPFAM" id="SSF48452">
    <property type="entry name" value="TPR-like"/>
    <property type="match status" value="1"/>
</dbReference>
<keyword evidence="5" id="KW-0998">Cell outer membrane</keyword>
<keyword evidence="9" id="KW-1185">Reference proteome</keyword>
<reference evidence="8 9" key="1">
    <citation type="submission" date="2024-06" db="EMBL/GenBank/DDBJ databases">
        <title>Chitinophaga defluvii sp. nov., isolated from municipal sewage.</title>
        <authorList>
            <person name="Zhang L."/>
        </authorList>
    </citation>
    <scope>NUCLEOTIDE SEQUENCE [LARGE SCALE GENOMIC DNA]</scope>
    <source>
        <strain evidence="8 9">H8</strain>
    </source>
</reference>
<comment type="similarity">
    <text evidence="2">Belongs to the SusD family.</text>
</comment>
<dbReference type="Pfam" id="PF07980">
    <property type="entry name" value="SusD_RagB"/>
    <property type="match status" value="1"/>
</dbReference>
<dbReference type="InterPro" id="IPR011990">
    <property type="entry name" value="TPR-like_helical_dom_sf"/>
</dbReference>
<evidence type="ECO:0000313" key="8">
    <source>
        <dbReference type="EMBL" id="MET6995963.1"/>
    </source>
</evidence>
<evidence type="ECO:0000259" key="7">
    <source>
        <dbReference type="Pfam" id="PF14322"/>
    </source>
</evidence>
<organism evidence="8 9">
    <name type="scientific">Chitinophaga defluvii</name>
    <dbReference type="NCBI Taxonomy" id="3163343"/>
    <lineage>
        <taxon>Bacteria</taxon>
        <taxon>Pseudomonadati</taxon>
        <taxon>Bacteroidota</taxon>
        <taxon>Chitinophagia</taxon>
        <taxon>Chitinophagales</taxon>
        <taxon>Chitinophagaceae</taxon>
        <taxon>Chitinophaga</taxon>
    </lineage>
</organism>
<protein>
    <submittedName>
        <fullName evidence="8">RagB/SusD family nutrient uptake outer membrane protein</fullName>
    </submittedName>
</protein>
<keyword evidence="4" id="KW-0472">Membrane</keyword>
<name>A0ABV2SYW2_9BACT</name>
<sequence>MQKILPGKKYATAALLLIWLCVSCKKDFLERAPSDYISGEEVFSNIDNATAFLNNAYNELPDFQRTTEDGGGRYHLGGGTDEMGYQQSAFVTETPYDFNLGNWNSVSFPQRRLWKAYYATIRRINMFLENYDLIPEEVSSGASDRKKRLKGEAYGLRAFYYFELLKMWGGVPVLEHTLDPNSGENIHLARNTPEEVVDLIKRDIAKAKEFLQPKFNDSEYGRVTGTIVRALLSRVTLFYASPLLNPGNDQNRWKEAATAAKEALDYALANGYTLSKGEKNNAQAYERIFLELDNPEVIWARNTPNNNESIWWNYYAFPLGNGGWYVQGPLQEMVDAYEMKNGQLPVLGYNADNTQIVNPASGYDPQHPYVDRDPRFYQSILYPGANWQGRTIDIRPGGGDNNTFGIPRVNYFCRKYSFEGHNLYTNSGNVYRRFALFRLAELYLNYAEAENEVNGAAGAAFNALHEIRNRVGMPDVPTGLPKEDMRERIRHERRIELAFEDHRFWDVRRWKIAEIVDNRAVHKVMIDENNVFTYPVFQNRVFDKKKHYLFPIPQTELDKNPNMEQNPGW</sequence>
<dbReference type="InterPro" id="IPR012944">
    <property type="entry name" value="SusD_RagB_dom"/>
</dbReference>